<comment type="caution">
    <text evidence="2">The sequence shown here is derived from an EMBL/GenBank/DDBJ whole genome shotgun (WGS) entry which is preliminary data.</text>
</comment>
<proteinExistence type="predicted"/>
<name>A0A2P6QDZ9_ROSCH</name>
<dbReference type="EMBL" id="PDCK01000043">
    <property type="protein sequence ID" value="PRQ32413.1"/>
    <property type="molecule type" value="Genomic_DNA"/>
</dbReference>
<organism evidence="2 3">
    <name type="scientific">Rosa chinensis</name>
    <name type="common">China rose</name>
    <dbReference type="NCBI Taxonomy" id="74649"/>
    <lineage>
        <taxon>Eukaryota</taxon>
        <taxon>Viridiplantae</taxon>
        <taxon>Streptophyta</taxon>
        <taxon>Embryophyta</taxon>
        <taxon>Tracheophyta</taxon>
        <taxon>Spermatophyta</taxon>
        <taxon>Magnoliopsida</taxon>
        <taxon>eudicotyledons</taxon>
        <taxon>Gunneridae</taxon>
        <taxon>Pentapetalae</taxon>
        <taxon>rosids</taxon>
        <taxon>fabids</taxon>
        <taxon>Rosales</taxon>
        <taxon>Rosaceae</taxon>
        <taxon>Rosoideae</taxon>
        <taxon>Rosoideae incertae sedis</taxon>
        <taxon>Rosa</taxon>
    </lineage>
</organism>
<dbReference type="Proteomes" id="UP000238479">
    <property type="component" value="Chromosome 5"/>
</dbReference>
<protein>
    <submittedName>
        <fullName evidence="2">Putative F-box domain-containing protein</fullName>
    </submittedName>
</protein>
<dbReference type="OrthoDB" id="671172at2759"/>
<keyword evidence="1" id="KW-0472">Membrane</keyword>
<dbReference type="OMA" id="FTEHTWQ"/>
<evidence type="ECO:0000313" key="3">
    <source>
        <dbReference type="Proteomes" id="UP000238479"/>
    </source>
</evidence>
<dbReference type="Gramene" id="PRQ32413">
    <property type="protein sequence ID" value="PRQ32413"/>
    <property type="gene ID" value="RchiOBHm_Chr5g0046101"/>
</dbReference>
<dbReference type="AlphaFoldDB" id="A0A2P6QDZ9"/>
<sequence>MASSGAATTVEQGGDASISALHSDIITSHILTRLDGPTLASAACASSQLHAFSTEQTLWKDICASTWPSVSDERVEGIISTFPSGHRSFFSDSFPLLDHSFSSSCNPSRLAPASELISAVDIFYKGELVFSKVQETETETGWFLCSPFRIDLLEQKETVPTPIRHIGDTTESLKHLEENLTLSWIVIDLAQKRAANLSSRKPVSVTRHWLTGEVQLRFATIMPGDRRGEFVQCGMVVTCKGSDGGELHVREVSMQVEAMEGNHLNGKESLVILQGAIEGGKRKREIEEGSEGKARFGEFLEMKRERKERSQRRERALDMICIATGVTLFMAFWSFVLFR</sequence>
<reference evidence="2 3" key="1">
    <citation type="journal article" date="2018" name="Nat. Genet.">
        <title>The Rosa genome provides new insights in the design of modern roses.</title>
        <authorList>
            <person name="Bendahmane M."/>
        </authorList>
    </citation>
    <scope>NUCLEOTIDE SEQUENCE [LARGE SCALE GENOMIC DNA]</scope>
    <source>
        <strain evidence="3">cv. Old Blush</strain>
    </source>
</reference>
<dbReference type="PANTHER" id="PTHR33736">
    <property type="entry name" value="F-BOX PROTEIN-RELATED"/>
    <property type="match status" value="1"/>
</dbReference>
<dbReference type="Gene3D" id="1.20.1280.50">
    <property type="match status" value="1"/>
</dbReference>
<dbReference type="InterPro" id="IPR045283">
    <property type="entry name" value="AT3G44326-like"/>
</dbReference>
<dbReference type="InterPro" id="IPR036047">
    <property type="entry name" value="F-box-like_dom_sf"/>
</dbReference>
<keyword evidence="1" id="KW-1133">Transmembrane helix</keyword>
<feature type="transmembrane region" description="Helical" evidence="1">
    <location>
        <begin position="316"/>
        <end position="338"/>
    </location>
</feature>
<dbReference type="SUPFAM" id="SSF81383">
    <property type="entry name" value="F-box domain"/>
    <property type="match status" value="1"/>
</dbReference>
<dbReference type="STRING" id="74649.A0A2P6QDZ9"/>
<accession>A0A2P6QDZ9</accession>
<evidence type="ECO:0000313" key="2">
    <source>
        <dbReference type="EMBL" id="PRQ32413.1"/>
    </source>
</evidence>
<dbReference type="PANTHER" id="PTHR33736:SF18">
    <property type="entry name" value="F-BOX DOMAIN-CONTAINING PROTEIN"/>
    <property type="match status" value="1"/>
</dbReference>
<evidence type="ECO:0000256" key="1">
    <source>
        <dbReference type="SAM" id="Phobius"/>
    </source>
</evidence>
<keyword evidence="3" id="KW-1185">Reference proteome</keyword>
<gene>
    <name evidence="2" type="ORF">RchiOBHm_Chr5g0046101</name>
</gene>
<keyword evidence="1" id="KW-0812">Transmembrane</keyword>